<feature type="transmembrane region" description="Helical" evidence="2">
    <location>
        <begin position="20"/>
        <end position="44"/>
    </location>
</feature>
<keyword evidence="2" id="KW-1133">Transmembrane helix</keyword>
<dbReference type="EMBL" id="KB445793">
    <property type="protein sequence ID" value="EMD39808.1"/>
    <property type="molecule type" value="Genomic_DNA"/>
</dbReference>
<protein>
    <recommendedName>
        <fullName evidence="3">DUF6535 domain-containing protein</fullName>
    </recommendedName>
</protein>
<reference evidence="4 5" key="1">
    <citation type="journal article" date="2012" name="Proc. Natl. Acad. Sci. U.S.A.">
        <title>Comparative genomics of Ceriporiopsis subvermispora and Phanerochaete chrysosporium provide insight into selective ligninolysis.</title>
        <authorList>
            <person name="Fernandez-Fueyo E."/>
            <person name="Ruiz-Duenas F.J."/>
            <person name="Ferreira P."/>
            <person name="Floudas D."/>
            <person name="Hibbett D.S."/>
            <person name="Canessa P."/>
            <person name="Larrondo L.F."/>
            <person name="James T.Y."/>
            <person name="Seelenfreund D."/>
            <person name="Lobos S."/>
            <person name="Polanco R."/>
            <person name="Tello M."/>
            <person name="Honda Y."/>
            <person name="Watanabe T."/>
            <person name="Watanabe T."/>
            <person name="Ryu J.S."/>
            <person name="Kubicek C.P."/>
            <person name="Schmoll M."/>
            <person name="Gaskell J."/>
            <person name="Hammel K.E."/>
            <person name="St John F.J."/>
            <person name="Vanden Wymelenberg A."/>
            <person name="Sabat G."/>
            <person name="Splinter BonDurant S."/>
            <person name="Syed K."/>
            <person name="Yadav J.S."/>
            <person name="Doddapaneni H."/>
            <person name="Subramanian V."/>
            <person name="Lavin J.L."/>
            <person name="Oguiza J.A."/>
            <person name="Perez G."/>
            <person name="Pisabarro A.G."/>
            <person name="Ramirez L."/>
            <person name="Santoyo F."/>
            <person name="Master E."/>
            <person name="Coutinho P.M."/>
            <person name="Henrissat B."/>
            <person name="Lombard V."/>
            <person name="Magnuson J.K."/>
            <person name="Kuees U."/>
            <person name="Hori C."/>
            <person name="Igarashi K."/>
            <person name="Samejima M."/>
            <person name="Held B.W."/>
            <person name="Barry K.W."/>
            <person name="LaButti K.M."/>
            <person name="Lapidus A."/>
            <person name="Lindquist E.A."/>
            <person name="Lucas S.M."/>
            <person name="Riley R."/>
            <person name="Salamov A.A."/>
            <person name="Hoffmeister D."/>
            <person name="Schwenk D."/>
            <person name="Hadar Y."/>
            <person name="Yarden O."/>
            <person name="de Vries R.P."/>
            <person name="Wiebenga A."/>
            <person name="Stenlid J."/>
            <person name="Eastwood D."/>
            <person name="Grigoriev I.V."/>
            <person name="Berka R.M."/>
            <person name="Blanchette R.A."/>
            <person name="Kersten P."/>
            <person name="Martinez A.T."/>
            <person name="Vicuna R."/>
            <person name="Cullen D."/>
        </authorList>
    </citation>
    <scope>NUCLEOTIDE SEQUENCE [LARGE SCALE GENOMIC DNA]</scope>
    <source>
        <strain evidence="4 5">B</strain>
    </source>
</reference>
<accession>M2QRU1</accession>
<organism evidence="4 5">
    <name type="scientific">Ceriporiopsis subvermispora (strain B)</name>
    <name type="common">White-rot fungus</name>
    <name type="synonym">Gelatoporia subvermispora</name>
    <dbReference type="NCBI Taxonomy" id="914234"/>
    <lineage>
        <taxon>Eukaryota</taxon>
        <taxon>Fungi</taxon>
        <taxon>Dikarya</taxon>
        <taxon>Basidiomycota</taxon>
        <taxon>Agaricomycotina</taxon>
        <taxon>Agaricomycetes</taxon>
        <taxon>Polyporales</taxon>
        <taxon>Gelatoporiaceae</taxon>
        <taxon>Gelatoporia</taxon>
    </lineage>
</organism>
<keyword evidence="2" id="KW-0812">Transmembrane</keyword>
<dbReference type="AlphaFoldDB" id="M2QRU1"/>
<feature type="domain" description="DUF6535" evidence="3">
    <location>
        <begin position="10"/>
        <end position="103"/>
    </location>
</feature>
<sequence length="522" mass="59211">MARPDVGALTQPSSALITINALWFTSLILSLSASCIGLIVRQWLNHFISPIPADPIASTYIHCLRWYMGFVAWHVSGTLSILPILLQLAVILFLVGLIVLLWSLSFAIAGIATPLVVLLFCFITWTTLVPIWKPKCPYKSPQALFACWTVDWIHSLYRWLLGCGAKVLDKIPGFPKSRAHDVLDHLKDRADGHRKVYRTWISQEQGIVEDFVRDVVERCMKDQDQHDAHDSVALRRFQRFTEEMQQPLTYAGRDAVGKITIDSASQIPDRFVCEFATTTGEWLVHNVPLTRGSLVQLVTLANRVYHQDDEHKRAIGKVLNLMLRRQPLVLALIMDDWHAEVDGSSLVDHEFVDYMIGFARWNLDEATTIIKKAIRDQSGSHHSAWQRGRIVAAEHSCSLAMQFTNLLPTPCIHANLQRKLEDFERDLWKWRNLTVDLNMKTVTQPANKYFQHIQRRIKAYHQITLEPEPAIRRNMQEQLEKAERRMAGSKIRAEQPPASGPSSSSSCSSPSPSSSTSTTPAQ</sequence>
<gene>
    <name evidence="4" type="ORF">CERSUDRAFT_112071</name>
</gene>
<evidence type="ECO:0000256" key="1">
    <source>
        <dbReference type="SAM" id="MobiDB-lite"/>
    </source>
</evidence>
<feature type="compositionally biased region" description="Low complexity" evidence="1">
    <location>
        <begin position="496"/>
        <end position="522"/>
    </location>
</feature>
<feature type="transmembrane region" description="Helical" evidence="2">
    <location>
        <begin position="111"/>
        <end position="132"/>
    </location>
</feature>
<evidence type="ECO:0000313" key="4">
    <source>
        <dbReference type="EMBL" id="EMD39808.1"/>
    </source>
</evidence>
<evidence type="ECO:0000256" key="2">
    <source>
        <dbReference type="SAM" id="Phobius"/>
    </source>
</evidence>
<feature type="compositionally biased region" description="Basic and acidic residues" evidence="1">
    <location>
        <begin position="476"/>
        <end position="486"/>
    </location>
</feature>
<name>M2QRU1_CERS8</name>
<dbReference type="Proteomes" id="UP000016930">
    <property type="component" value="Unassembled WGS sequence"/>
</dbReference>
<evidence type="ECO:0000313" key="5">
    <source>
        <dbReference type="Proteomes" id="UP000016930"/>
    </source>
</evidence>
<feature type="transmembrane region" description="Helical" evidence="2">
    <location>
        <begin position="81"/>
        <end position="104"/>
    </location>
</feature>
<keyword evidence="2" id="KW-0472">Membrane</keyword>
<dbReference type="PROSITE" id="PS51257">
    <property type="entry name" value="PROKAR_LIPOPROTEIN"/>
    <property type="match status" value="1"/>
</dbReference>
<dbReference type="InterPro" id="IPR045338">
    <property type="entry name" value="DUF6535"/>
</dbReference>
<dbReference type="HOGENOM" id="CLU_522316_0_0_1"/>
<evidence type="ECO:0000259" key="3">
    <source>
        <dbReference type="Pfam" id="PF20153"/>
    </source>
</evidence>
<feature type="region of interest" description="Disordered" evidence="1">
    <location>
        <begin position="476"/>
        <end position="522"/>
    </location>
</feature>
<proteinExistence type="predicted"/>
<keyword evidence="5" id="KW-1185">Reference proteome</keyword>
<feature type="non-terminal residue" evidence="4">
    <location>
        <position position="522"/>
    </location>
</feature>
<dbReference type="OrthoDB" id="3235960at2759"/>
<dbReference type="Pfam" id="PF20153">
    <property type="entry name" value="DUF6535"/>
    <property type="match status" value="1"/>
</dbReference>